<dbReference type="OMA" id="CSINTER"/>
<feature type="region of interest" description="Disordered" evidence="1">
    <location>
        <begin position="273"/>
        <end position="293"/>
    </location>
</feature>
<protein>
    <submittedName>
        <fullName evidence="2">Uncharacterized protein</fullName>
    </submittedName>
</protein>
<accession>A0A974H3T4</accession>
<name>A0A974H3T4_XENLA</name>
<evidence type="ECO:0000313" key="2">
    <source>
        <dbReference type="EMBL" id="OCT63350.1"/>
    </source>
</evidence>
<dbReference type="Proteomes" id="UP000694892">
    <property type="component" value="Chromosome 9_10L"/>
</dbReference>
<dbReference type="AlphaFoldDB" id="A0A974H3T4"/>
<sequence length="293" mass="33921">MSLSNFNKGEIAIFYYMRSSNFNKGENITFLLTGALVRVNRIFISKKEAHGVDFCGVDDDYYQYYYYIVRPDLNCYMRYINIFNLHPSCSNGDHYVAHKDDFFFYIIKGNSYRRVTNMNKDKDVYTLHPNCQGGDHYLTSGAYFYLPELRYGWGLLYYRSGNFNNDEDSNTFSFLSLAFSQVAWPLPKVHHLAHGITWTKKITKKVVYEKEKMSSIDHNWKISLEVSMETGGLSPLIAKSQFSLKTEYGGCSINTERENWTQATEVEESLSITLQPKFKNDSTPPTDNPLPPV</sequence>
<organism evidence="2 3">
    <name type="scientific">Xenopus laevis</name>
    <name type="common">African clawed frog</name>
    <dbReference type="NCBI Taxonomy" id="8355"/>
    <lineage>
        <taxon>Eukaryota</taxon>
        <taxon>Metazoa</taxon>
        <taxon>Chordata</taxon>
        <taxon>Craniata</taxon>
        <taxon>Vertebrata</taxon>
        <taxon>Euteleostomi</taxon>
        <taxon>Amphibia</taxon>
        <taxon>Batrachia</taxon>
        <taxon>Anura</taxon>
        <taxon>Pipoidea</taxon>
        <taxon>Pipidae</taxon>
        <taxon>Xenopodinae</taxon>
        <taxon>Xenopus</taxon>
        <taxon>Xenopus</taxon>
    </lineage>
</organism>
<proteinExistence type="predicted"/>
<dbReference type="EMBL" id="CM004482">
    <property type="protein sequence ID" value="OCT63350.1"/>
    <property type="molecule type" value="Genomic_DNA"/>
</dbReference>
<gene>
    <name evidence="2" type="ORF">XELAEV_18044448mg</name>
</gene>
<evidence type="ECO:0000256" key="1">
    <source>
        <dbReference type="SAM" id="MobiDB-lite"/>
    </source>
</evidence>
<evidence type="ECO:0000313" key="3">
    <source>
        <dbReference type="Proteomes" id="UP000694892"/>
    </source>
</evidence>
<reference evidence="3" key="1">
    <citation type="journal article" date="2016" name="Nature">
        <title>Genome evolution in the allotetraploid frog Xenopus laevis.</title>
        <authorList>
            <person name="Session A.M."/>
            <person name="Uno Y."/>
            <person name="Kwon T."/>
            <person name="Chapman J.A."/>
            <person name="Toyoda A."/>
            <person name="Takahashi S."/>
            <person name="Fukui A."/>
            <person name="Hikosaka A."/>
            <person name="Suzuki A."/>
            <person name="Kondo M."/>
            <person name="van Heeringen S.J."/>
            <person name="Quigley I."/>
            <person name="Heinz S."/>
            <person name="Ogino H."/>
            <person name="Ochi H."/>
            <person name="Hellsten U."/>
            <person name="Lyons J.B."/>
            <person name="Simakov O."/>
            <person name="Putnam N."/>
            <person name="Stites J."/>
            <person name="Kuroki Y."/>
            <person name="Tanaka T."/>
            <person name="Michiue T."/>
            <person name="Watanabe M."/>
            <person name="Bogdanovic O."/>
            <person name="Lister R."/>
            <person name="Georgiou G."/>
            <person name="Paranjpe S.S."/>
            <person name="van Kruijsbergen I."/>
            <person name="Shu S."/>
            <person name="Carlson J."/>
            <person name="Kinoshita T."/>
            <person name="Ohta Y."/>
            <person name="Mawaribuchi S."/>
            <person name="Jenkins J."/>
            <person name="Grimwood J."/>
            <person name="Schmutz J."/>
            <person name="Mitros T."/>
            <person name="Mozaffari S.V."/>
            <person name="Suzuki Y."/>
            <person name="Haramoto Y."/>
            <person name="Yamamoto T.S."/>
            <person name="Takagi C."/>
            <person name="Heald R."/>
            <person name="Miller K."/>
            <person name="Haudenschild C."/>
            <person name="Kitzman J."/>
            <person name="Nakayama T."/>
            <person name="Izutsu Y."/>
            <person name="Robert J."/>
            <person name="Fortriede J."/>
            <person name="Burns K."/>
            <person name="Lotay V."/>
            <person name="Karimi K."/>
            <person name="Yasuoka Y."/>
            <person name="Dichmann D.S."/>
            <person name="Flajnik M.F."/>
            <person name="Houston D.W."/>
            <person name="Shendure J."/>
            <person name="DuPasquier L."/>
            <person name="Vize P.D."/>
            <person name="Zorn A.M."/>
            <person name="Ito M."/>
            <person name="Marcotte E.M."/>
            <person name="Wallingford J.B."/>
            <person name="Ito Y."/>
            <person name="Asashima M."/>
            <person name="Ueno N."/>
            <person name="Matsuda Y."/>
            <person name="Veenstra G.J."/>
            <person name="Fujiyama A."/>
            <person name="Harland R.M."/>
            <person name="Taira M."/>
            <person name="Rokhsar D.S."/>
        </authorList>
    </citation>
    <scope>NUCLEOTIDE SEQUENCE [LARGE SCALE GENOMIC DNA]</scope>
    <source>
        <strain evidence="3">J</strain>
    </source>
</reference>